<reference evidence="2" key="1">
    <citation type="submission" date="2022-07" db="EMBL/GenBank/DDBJ databases">
        <authorList>
            <person name="Macas J."/>
            <person name="Novak P."/>
            <person name="Neumann P."/>
        </authorList>
    </citation>
    <scope>NUCLEOTIDE SEQUENCE</scope>
</reference>
<proteinExistence type="predicted"/>
<comment type="caution">
    <text evidence="2">The sequence shown here is derived from an EMBL/GenBank/DDBJ whole genome shotgun (WGS) entry which is preliminary data.</text>
</comment>
<dbReference type="AlphaFoldDB" id="A0A9P0ZKV8"/>
<organism evidence="2 3">
    <name type="scientific">Cuscuta europaea</name>
    <name type="common">European dodder</name>
    <dbReference type="NCBI Taxonomy" id="41803"/>
    <lineage>
        <taxon>Eukaryota</taxon>
        <taxon>Viridiplantae</taxon>
        <taxon>Streptophyta</taxon>
        <taxon>Embryophyta</taxon>
        <taxon>Tracheophyta</taxon>
        <taxon>Spermatophyta</taxon>
        <taxon>Magnoliopsida</taxon>
        <taxon>eudicotyledons</taxon>
        <taxon>Gunneridae</taxon>
        <taxon>Pentapetalae</taxon>
        <taxon>asterids</taxon>
        <taxon>lamiids</taxon>
        <taxon>Solanales</taxon>
        <taxon>Convolvulaceae</taxon>
        <taxon>Cuscuteae</taxon>
        <taxon>Cuscuta</taxon>
        <taxon>Cuscuta subgen. Cuscuta</taxon>
    </lineage>
</organism>
<keyword evidence="3" id="KW-1185">Reference proteome</keyword>
<dbReference type="Proteomes" id="UP001152484">
    <property type="component" value="Unassembled WGS sequence"/>
</dbReference>
<dbReference type="EMBL" id="CAMAPE010000045">
    <property type="protein sequence ID" value="CAH9103958.1"/>
    <property type="molecule type" value="Genomic_DNA"/>
</dbReference>
<protein>
    <submittedName>
        <fullName evidence="2">Uncharacterized protein</fullName>
    </submittedName>
</protein>
<feature type="compositionally biased region" description="Polar residues" evidence="1">
    <location>
        <begin position="15"/>
        <end position="27"/>
    </location>
</feature>
<evidence type="ECO:0000313" key="2">
    <source>
        <dbReference type="EMBL" id="CAH9103958.1"/>
    </source>
</evidence>
<evidence type="ECO:0000256" key="1">
    <source>
        <dbReference type="SAM" id="MobiDB-lite"/>
    </source>
</evidence>
<evidence type="ECO:0000313" key="3">
    <source>
        <dbReference type="Proteomes" id="UP001152484"/>
    </source>
</evidence>
<accession>A0A9P0ZKV8</accession>
<name>A0A9P0ZKV8_CUSEU</name>
<gene>
    <name evidence="2" type="ORF">CEURO_LOCUS16354</name>
</gene>
<feature type="region of interest" description="Disordered" evidence="1">
    <location>
        <begin position="1"/>
        <end position="51"/>
    </location>
</feature>
<feature type="compositionally biased region" description="Basic residues" evidence="1">
    <location>
        <begin position="1"/>
        <end position="11"/>
    </location>
</feature>
<sequence>MVLKLPPKHVLRPPETSQSTAPTPRTELSSSLPCPPTSPQATASSSTPQQAMALTKYTESPFAGPIQPLKLAPNASKLELKTSQRIARTKWKPSFGQVRAPFRVSLGIRIVPFSRNWSFLLS</sequence>
<feature type="compositionally biased region" description="Low complexity" evidence="1">
    <location>
        <begin position="39"/>
        <end position="51"/>
    </location>
</feature>